<dbReference type="AlphaFoldDB" id="A0A6A4RPW6"/>
<sequence>MEQRGKAALILIHANRCVRCPSFDSQSHGPATESQKRLKFEIRSCRLPLQIRTTRHLNIIESLWMFQKQSATAMAGLRVITPAAPEQQRAVDERCVPGMERVDCLAEYLVGLRTETGQTLNNQQASTLIALWQNLLPYDQQRLTYTARHQLLVPLSHLYRYTPTARPSTSVPLATKYSRTGSGQEEVCCSSPSPPCPEGFLTEIATPRQLFPQPAPPSTSARFPFVIDPSPAIGPIVFLAPPVPAAKSIGPDGPLPTPSPAHRPYNRTTDKNKCNQCHQPRNKDNGHGKYYGYIYCPQNANMSLDLWMEEMKRKRAQQK</sequence>
<dbReference type="EMBL" id="VEVO01000041">
    <property type="protein sequence ID" value="KAF0022225.1"/>
    <property type="molecule type" value="Genomic_DNA"/>
</dbReference>
<evidence type="ECO:0000313" key="3">
    <source>
        <dbReference type="Proteomes" id="UP000438429"/>
    </source>
</evidence>
<evidence type="ECO:0000313" key="2">
    <source>
        <dbReference type="EMBL" id="KAF0022225.1"/>
    </source>
</evidence>
<organism evidence="2 3">
    <name type="scientific">Scophthalmus maximus</name>
    <name type="common">Turbot</name>
    <name type="synonym">Psetta maxima</name>
    <dbReference type="NCBI Taxonomy" id="52904"/>
    <lineage>
        <taxon>Eukaryota</taxon>
        <taxon>Metazoa</taxon>
        <taxon>Chordata</taxon>
        <taxon>Craniata</taxon>
        <taxon>Vertebrata</taxon>
        <taxon>Euteleostomi</taxon>
        <taxon>Actinopterygii</taxon>
        <taxon>Neopterygii</taxon>
        <taxon>Teleostei</taxon>
        <taxon>Neoteleostei</taxon>
        <taxon>Acanthomorphata</taxon>
        <taxon>Carangaria</taxon>
        <taxon>Pleuronectiformes</taxon>
        <taxon>Pleuronectoidei</taxon>
        <taxon>Scophthalmidae</taxon>
        <taxon>Scophthalmus</taxon>
    </lineage>
</organism>
<feature type="region of interest" description="Disordered" evidence="1">
    <location>
        <begin position="250"/>
        <end position="281"/>
    </location>
</feature>
<gene>
    <name evidence="2" type="ORF">F2P81_025526</name>
</gene>
<comment type="caution">
    <text evidence="2">The sequence shown here is derived from an EMBL/GenBank/DDBJ whole genome shotgun (WGS) entry which is preliminary data.</text>
</comment>
<protein>
    <submittedName>
        <fullName evidence="2">Uncharacterized protein</fullName>
    </submittedName>
</protein>
<name>A0A6A4RPW6_SCOMX</name>
<dbReference type="Proteomes" id="UP000438429">
    <property type="component" value="Unassembled WGS sequence"/>
</dbReference>
<evidence type="ECO:0000256" key="1">
    <source>
        <dbReference type="SAM" id="MobiDB-lite"/>
    </source>
</evidence>
<accession>A0A6A4RPW6</accession>
<proteinExistence type="predicted"/>
<reference evidence="2 3" key="1">
    <citation type="submission" date="2019-06" db="EMBL/GenBank/DDBJ databases">
        <title>Draft genomes of female and male turbot (Scophthalmus maximus).</title>
        <authorList>
            <person name="Xu H."/>
            <person name="Xu X.-W."/>
            <person name="Shao C."/>
            <person name="Chen S."/>
        </authorList>
    </citation>
    <scope>NUCLEOTIDE SEQUENCE [LARGE SCALE GENOMIC DNA]</scope>
    <source>
        <strain evidence="2">Ysfricsl-2016a</strain>
        <tissue evidence="2">Blood</tissue>
    </source>
</reference>